<comment type="cofactor">
    <cofactor evidence="1">
        <name>pantetheine 4'-phosphate</name>
        <dbReference type="ChEBI" id="CHEBI:47942"/>
    </cofactor>
</comment>
<dbReference type="Gene3D" id="3.30.559.30">
    <property type="entry name" value="Nonribosomal peptide synthetase, condensation domain"/>
    <property type="match status" value="1"/>
</dbReference>
<dbReference type="PANTHER" id="PTHR45527:SF1">
    <property type="entry name" value="FATTY ACID SYNTHASE"/>
    <property type="match status" value="1"/>
</dbReference>
<accession>A0A1G9MLE9</accession>
<dbReference type="GO" id="GO:0043041">
    <property type="term" value="P:amino acid activation for nonribosomal peptide biosynthetic process"/>
    <property type="evidence" value="ECO:0007669"/>
    <property type="project" value="TreeGrafter"/>
</dbReference>
<dbReference type="GO" id="GO:0008610">
    <property type="term" value="P:lipid biosynthetic process"/>
    <property type="evidence" value="ECO:0007669"/>
    <property type="project" value="UniProtKB-ARBA"/>
</dbReference>
<name>A0A1G9MLE9_9ACTN</name>
<dbReference type="Gene3D" id="3.30.559.10">
    <property type="entry name" value="Chloramphenicol acetyltransferase-like domain"/>
    <property type="match status" value="1"/>
</dbReference>
<dbReference type="SUPFAM" id="SSF56801">
    <property type="entry name" value="Acetyl-CoA synthetase-like"/>
    <property type="match status" value="1"/>
</dbReference>
<dbReference type="Gene3D" id="3.30.300.30">
    <property type="match status" value="1"/>
</dbReference>
<dbReference type="InterPro" id="IPR010071">
    <property type="entry name" value="AA_adenyl_dom"/>
</dbReference>
<dbReference type="STRING" id="1196353.SAMN05444921_101164"/>
<dbReference type="PROSITE" id="PS50075">
    <property type="entry name" value="CARRIER"/>
    <property type="match status" value="1"/>
</dbReference>
<dbReference type="Gene3D" id="3.40.50.12780">
    <property type="entry name" value="N-terminal domain of ligase-like"/>
    <property type="match status" value="1"/>
</dbReference>
<reference evidence="6" key="1">
    <citation type="submission" date="2016-10" db="EMBL/GenBank/DDBJ databases">
        <authorList>
            <person name="Varghese N."/>
            <person name="Submissions S."/>
        </authorList>
    </citation>
    <scope>NUCLEOTIDE SEQUENCE [LARGE SCALE GENOMIC DNA]</scope>
    <source>
        <strain evidence="6">CGMCC 4.7042</strain>
    </source>
</reference>
<dbReference type="Gene3D" id="1.10.1200.10">
    <property type="entry name" value="ACP-like"/>
    <property type="match status" value="1"/>
</dbReference>
<dbReference type="InterPro" id="IPR025110">
    <property type="entry name" value="AMP-bd_C"/>
</dbReference>
<evidence type="ECO:0000313" key="6">
    <source>
        <dbReference type="Proteomes" id="UP000199063"/>
    </source>
</evidence>
<dbReference type="GeneID" id="40827502"/>
<sequence length="1055" mass="114159">MGSQESVTPATPAQLKLYTHARVFPRDPSFNLGGTFHITGPVDVDRLRTVIGRLGAGIRALNTSFEERGGIVYAVHRVPDIADPADLVTVTELHGEGLREAPRRFAAKADRPIPPEAPRQYDFEIFRAPDGVFVTLLFSHLICDAYTFYMFVTELERLYADPDAELTPAALDEPGSLVTGAAPASSAAVDFFRKRLGGVTTFSDDRLQGSRSAGGALRGHQRHLILTEEESGLIRARAEDIGVSPFAFFLGAYLLVHARVTGRREVVTGLPLANRRGIRQRKASGYFVNILPLAVDLSDFGSFGDLCRDVQETTLGMLRYQGFDVAAQVREVCPGAEGGSLAFNSAFTYYKQPLQIRIPGCTIESIELPRRYAKYPLVMNVEDFGTSFNVNVECSEEQWGTDPLACMRQVLETVSAAGADVPLRDIPAMPPEAERELSRRINPGARVVDDGPFPSLTTWFSDVARTHAERVAVRDGDESVTYAELDARADRVAHALGREVPGEHVGVAMRRGSDLLAVILGVLKAGKAYVPLDPGSPASRVGRILESFPDGLPVVADEERWPDRAVRHLDASALLVPGEPVPAPEPVKDPDACAYTIFTSGSTGRPKGVQVTHRNVVRLFRACEEHFDFGPDDVWSLFHSYAFDFSVWEIFGALLYGGQVAVVPADTARSPQQFRDFLAEYGVTVLNQTPSAFGQLLKVLRPGDRTALDVRYVVFGGEPLRYAALRPWYELMGEQARLVNMYGITETTVHVTHHAVTPADALMERSSLIGRPLADLTVSVVDGEGHHCPPGVPGELVVSGPGVTLGYLGRPDLTSERFVVADGVTAYRSGDLALARPDGSLVHLGRIDTQVQLRGFRIELGEVESALLSVDGVREAAVRLDGRDPEHPSLVAFVVDSAAVPDDRPLLRLLRERLPAYMVPARTVRLTALPLTVNGKVDDAALPWPALGDAAPAPLGRTPTGRTTTDLVLSVWSDVLPGVSVGEDDNFFDIGGSSMHVADVHTRLQEQLPGVSLDMIALFTHTTVRRLAAHIDTLGADGKAPGAAGSHAAQEGATQ</sequence>
<organism evidence="5 6">
    <name type="scientific">Streptomyces wuyuanensis</name>
    <dbReference type="NCBI Taxonomy" id="1196353"/>
    <lineage>
        <taxon>Bacteria</taxon>
        <taxon>Bacillati</taxon>
        <taxon>Actinomycetota</taxon>
        <taxon>Actinomycetes</taxon>
        <taxon>Kitasatosporales</taxon>
        <taxon>Streptomycetaceae</taxon>
        <taxon>Streptomyces</taxon>
    </lineage>
</organism>
<dbReference type="GO" id="GO:0003824">
    <property type="term" value="F:catalytic activity"/>
    <property type="evidence" value="ECO:0007669"/>
    <property type="project" value="InterPro"/>
</dbReference>
<dbReference type="InterPro" id="IPR009081">
    <property type="entry name" value="PP-bd_ACP"/>
</dbReference>
<dbReference type="SUPFAM" id="SSF47336">
    <property type="entry name" value="ACP-like"/>
    <property type="match status" value="1"/>
</dbReference>
<dbReference type="SUPFAM" id="SSF52777">
    <property type="entry name" value="CoA-dependent acyltransferases"/>
    <property type="match status" value="2"/>
</dbReference>
<dbReference type="InterPro" id="IPR001242">
    <property type="entry name" value="Condensation_dom"/>
</dbReference>
<gene>
    <name evidence="5" type="ORF">SAMN05444921_101164</name>
</gene>
<dbReference type="GO" id="GO:0005737">
    <property type="term" value="C:cytoplasm"/>
    <property type="evidence" value="ECO:0007669"/>
    <property type="project" value="TreeGrafter"/>
</dbReference>
<dbReference type="GO" id="GO:0017000">
    <property type="term" value="P:antibiotic biosynthetic process"/>
    <property type="evidence" value="ECO:0007669"/>
    <property type="project" value="UniProtKB-ARBA"/>
</dbReference>
<dbReference type="InterPro" id="IPR045851">
    <property type="entry name" value="AMP-bd_C_sf"/>
</dbReference>
<dbReference type="Pfam" id="PF00501">
    <property type="entry name" value="AMP-binding"/>
    <property type="match status" value="1"/>
</dbReference>
<dbReference type="EMBL" id="FNHI01000001">
    <property type="protein sequence ID" value="SDL75116.1"/>
    <property type="molecule type" value="Genomic_DNA"/>
</dbReference>
<feature type="domain" description="Carrier" evidence="4">
    <location>
        <begin position="959"/>
        <end position="1035"/>
    </location>
</feature>
<dbReference type="InterPro" id="IPR000873">
    <property type="entry name" value="AMP-dep_synth/lig_dom"/>
</dbReference>
<dbReference type="AlphaFoldDB" id="A0A1G9MLE9"/>
<dbReference type="Pfam" id="PF13193">
    <property type="entry name" value="AMP-binding_C"/>
    <property type="match status" value="1"/>
</dbReference>
<evidence type="ECO:0000256" key="3">
    <source>
        <dbReference type="ARBA" id="ARBA00022553"/>
    </source>
</evidence>
<evidence type="ECO:0000256" key="2">
    <source>
        <dbReference type="ARBA" id="ARBA00022450"/>
    </source>
</evidence>
<proteinExistence type="predicted"/>
<keyword evidence="2" id="KW-0596">Phosphopantetheine</keyword>
<dbReference type="GO" id="GO:0044550">
    <property type="term" value="P:secondary metabolite biosynthetic process"/>
    <property type="evidence" value="ECO:0007669"/>
    <property type="project" value="TreeGrafter"/>
</dbReference>
<protein>
    <submittedName>
        <fullName evidence="5">Amino acid adenylation domain-containing protein</fullName>
    </submittedName>
</protein>
<keyword evidence="3" id="KW-0597">Phosphoprotein</keyword>
<evidence type="ECO:0000259" key="4">
    <source>
        <dbReference type="PROSITE" id="PS50075"/>
    </source>
</evidence>
<dbReference type="InterPro" id="IPR042099">
    <property type="entry name" value="ANL_N_sf"/>
</dbReference>
<dbReference type="InterPro" id="IPR036736">
    <property type="entry name" value="ACP-like_sf"/>
</dbReference>
<dbReference type="GO" id="GO:0031177">
    <property type="term" value="F:phosphopantetheine binding"/>
    <property type="evidence" value="ECO:0007669"/>
    <property type="project" value="InterPro"/>
</dbReference>
<dbReference type="Proteomes" id="UP000199063">
    <property type="component" value="Unassembled WGS sequence"/>
</dbReference>
<dbReference type="Pfam" id="PF00550">
    <property type="entry name" value="PP-binding"/>
    <property type="match status" value="1"/>
</dbReference>
<dbReference type="RefSeq" id="WP_167745931.1">
    <property type="nucleotide sequence ID" value="NZ_FNHI01000001.1"/>
</dbReference>
<evidence type="ECO:0000256" key="1">
    <source>
        <dbReference type="ARBA" id="ARBA00001957"/>
    </source>
</evidence>
<evidence type="ECO:0000313" key="5">
    <source>
        <dbReference type="EMBL" id="SDL75116.1"/>
    </source>
</evidence>
<dbReference type="SMART" id="SM00823">
    <property type="entry name" value="PKS_PP"/>
    <property type="match status" value="1"/>
</dbReference>
<dbReference type="NCBIfam" id="TIGR01733">
    <property type="entry name" value="AA-adenyl-dom"/>
    <property type="match status" value="1"/>
</dbReference>
<dbReference type="InterPro" id="IPR023213">
    <property type="entry name" value="CAT-like_dom_sf"/>
</dbReference>
<keyword evidence="6" id="KW-1185">Reference proteome</keyword>
<dbReference type="InterPro" id="IPR020806">
    <property type="entry name" value="PKS_PP-bd"/>
</dbReference>
<dbReference type="Pfam" id="PF00668">
    <property type="entry name" value="Condensation"/>
    <property type="match status" value="1"/>
</dbReference>
<dbReference type="PANTHER" id="PTHR45527">
    <property type="entry name" value="NONRIBOSOMAL PEPTIDE SYNTHETASE"/>
    <property type="match status" value="1"/>
</dbReference>